<feature type="binding site" evidence="6">
    <location>
        <position position="640"/>
    </location>
    <ligand>
        <name>Zn(2+)</name>
        <dbReference type="ChEBI" id="CHEBI:29105"/>
    </ligand>
</feature>
<feature type="binding site" evidence="6">
    <location>
        <position position="434"/>
    </location>
    <ligand>
        <name>Zn(2+)</name>
        <dbReference type="ChEBI" id="CHEBI:29105"/>
    </ligand>
</feature>
<dbReference type="InterPro" id="IPR018752">
    <property type="entry name" value="DabA"/>
</dbReference>
<feature type="region of interest" description="Disordered" evidence="7">
    <location>
        <begin position="212"/>
        <end position="232"/>
    </location>
</feature>
<dbReference type="PANTHER" id="PTHR38344:SF1">
    <property type="entry name" value="INORGANIC CARBON TRANSPORTER SUBUNIT DABA-RELATED"/>
    <property type="match status" value="1"/>
</dbReference>
<evidence type="ECO:0000256" key="4">
    <source>
        <dbReference type="ARBA" id="ARBA00022833"/>
    </source>
</evidence>
<evidence type="ECO:0000256" key="1">
    <source>
        <dbReference type="ARBA" id="ARBA00022448"/>
    </source>
</evidence>
<evidence type="ECO:0000256" key="2">
    <source>
        <dbReference type="ARBA" id="ARBA00022475"/>
    </source>
</evidence>
<dbReference type="AlphaFoldDB" id="A0A132MG54"/>
<evidence type="ECO:0000256" key="6">
    <source>
        <dbReference type="HAMAP-Rule" id="MF_01871"/>
    </source>
</evidence>
<keyword evidence="4 6" id="KW-0862">Zinc</keyword>
<dbReference type="Pfam" id="PF10070">
    <property type="entry name" value="DabA"/>
    <property type="match status" value="1"/>
</dbReference>
<dbReference type="EMBL" id="JXBB01000001">
    <property type="protein sequence ID" value="OAR05403.1"/>
    <property type="molecule type" value="Genomic_DNA"/>
</dbReference>
<keyword evidence="5 6" id="KW-0472">Membrane</keyword>
<dbReference type="Proteomes" id="UP000243024">
    <property type="component" value="Unassembled WGS sequence"/>
</dbReference>
<dbReference type="PANTHER" id="PTHR38344">
    <property type="entry name" value="UPF0753 PROTEIN AQ_863"/>
    <property type="match status" value="1"/>
</dbReference>
<dbReference type="OrthoDB" id="9805101at2"/>
<evidence type="ECO:0000256" key="5">
    <source>
        <dbReference type="ARBA" id="ARBA00023136"/>
    </source>
</evidence>
<comment type="similarity">
    <text evidence="6">Belongs to the inorganic carbon transporter (TC 9.A.2) DabA family.</text>
</comment>
<feature type="binding site" evidence="6">
    <location>
        <position position="625"/>
    </location>
    <ligand>
        <name>Zn(2+)</name>
        <dbReference type="ChEBI" id="CHEBI:29105"/>
    </ligand>
</feature>
<feature type="region of interest" description="Disordered" evidence="7">
    <location>
        <begin position="922"/>
        <end position="946"/>
    </location>
</feature>
<comment type="subunit">
    <text evidence="6">Forms a complex with DabB.</text>
</comment>
<name>A0A132MG54_HYDSH</name>
<evidence type="ECO:0000313" key="9">
    <source>
        <dbReference type="Proteomes" id="UP000243024"/>
    </source>
</evidence>
<comment type="caution">
    <text evidence="8">The sequence shown here is derived from an EMBL/GenBank/DDBJ whole genome shotgun (WGS) entry which is preliminary data.</text>
</comment>
<comment type="cofactor">
    <cofactor evidence="6">
        <name>Zn(2+)</name>
        <dbReference type="ChEBI" id="CHEBI:29105"/>
    </cofactor>
</comment>
<dbReference type="GO" id="GO:0005886">
    <property type="term" value="C:plasma membrane"/>
    <property type="evidence" value="ECO:0007669"/>
    <property type="project" value="UniProtKB-SubCell"/>
</dbReference>
<sequence length="946" mass="100253">MSDKRSATPTEEAIGRVGAPDSVGAFETVEALKDRTVSAKASVAEAGDRGAAWAGERAGAAAPRGIASEEAEALAALVREAAAWIAPLWPLATWAPRQPLGGLEGRPFAEVVAEAFECYGVDLLPPEAVLRAAWAAGEVAPEALWAAYSRYAAWERSRGTPPVALQGLWASLPWSAGAASVVRPAADAEGDGAAKGAGTAVEAIRPEVGAGAASSGWARSGDGRKQGLKRRRERPEERLERLVIRWAKAVLGADGALLPLPVREDFYRTVRALAAVDPDLSPEARRSIAVWPETAPSALAYGLRRLGLWPDRSEAARAVLIRHLLRLPGWAGMFAWRERHGEAGALLHYLAARLLIADAVGAASFFVAPDGGVQKEARLSPRARFFAYGRRLVWLSAWEETLTERIAGRLTVTGAGRDRRMPRGDGAEVQLFFCLDARSEPLRRALEKAGDGRIETVGVAGFFHLPLWVVTPEGPNGYLAAPPGVAPIGILRVEDDGPAAARRALHRAEEAMKGDPLAGFAAPELTGLAYALEAARRSVGPVIRAWSARRREFGKEGSSVAGGVGSAAWAWSARRSAGRERSPFAGGGRAAIRSFSPEAVAREAERLFKAASVRRFAPYVVFVGHRSRSVNNPHASALECGACGGTGGGWNAWALAEALNDPAVRAALSARGVAIPPETVFAAAEHETTTDGWAWLTAPPVSGPARKAHERLSAHLEAALSAARAGRARRQPVPDPEEAFRRAADFAEVRPEWGLAGHLGLVIGRRTLTAGADWGGTVFLLSYDWETDTTGAALQALLAGPGGVFRAIGWQYFLSTAAPGRFGGGDKTTLTVLGGIGVMQGNRSDLLPGLPWQSVALGEELVHRPLRPLVLIEAPPERVRAILAVDPEVRAPVEGGWLRLRVLDPRTGRWVTVSDGFGKMTEERGEASANVHAGGPDSAFGGERRS</sequence>
<dbReference type="RefSeq" id="WP_066197371.1">
    <property type="nucleotide sequence ID" value="NZ_CBCSAS010000011.1"/>
</dbReference>
<proteinExistence type="inferred from homology"/>
<accession>A0A132MG54</accession>
<keyword evidence="2 6" id="KW-1003">Cell membrane</keyword>
<reference evidence="8 9" key="1">
    <citation type="submission" date="2015-09" db="EMBL/GenBank/DDBJ databases">
        <title>Draft genome sequence of Hydrogenibacillus schlegelii DSM 2000.</title>
        <authorList>
            <person name="Hemp J."/>
        </authorList>
    </citation>
    <scope>NUCLEOTIDE SEQUENCE [LARGE SCALE GENOMIC DNA]</scope>
    <source>
        <strain evidence="8 9">MA 48</strain>
    </source>
</reference>
<keyword evidence="3 6" id="KW-0479">Metal-binding</keyword>
<comment type="subcellular location">
    <subcellularLocation>
        <location evidence="6">Cell membrane</location>
        <topology evidence="6">Peripheral membrane protein</topology>
    </subcellularLocation>
</comment>
<dbReference type="STRING" id="1484.SA87_10910"/>
<feature type="binding site" evidence="6">
    <location>
        <position position="436"/>
    </location>
    <ligand>
        <name>Zn(2+)</name>
        <dbReference type="ChEBI" id="CHEBI:29105"/>
    </ligand>
</feature>
<keyword evidence="9" id="KW-1185">Reference proteome</keyword>
<dbReference type="HAMAP" id="MF_01871">
    <property type="entry name" value="DabA"/>
    <property type="match status" value="1"/>
</dbReference>
<comment type="function">
    <text evidence="6">Part of an energy-coupled inorganic carbon pump.</text>
</comment>
<evidence type="ECO:0000256" key="7">
    <source>
        <dbReference type="SAM" id="MobiDB-lite"/>
    </source>
</evidence>
<gene>
    <name evidence="6" type="primary">dabA</name>
    <name evidence="8" type="ORF">SA87_10910</name>
</gene>
<protein>
    <recommendedName>
        <fullName evidence="6">Probable inorganic carbon transporter subunit DabA</fullName>
    </recommendedName>
</protein>
<keyword evidence="1 6" id="KW-0813">Transport</keyword>
<dbReference type="GO" id="GO:0008270">
    <property type="term" value="F:zinc ion binding"/>
    <property type="evidence" value="ECO:0007669"/>
    <property type="project" value="UniProtKB-UniRule"/>
</dbReference>
<evidence type="ECO:0000256" key="3">
    <source>
        <dbReference type="ARBA" id="ARBA00022723"/>
    </source>
</evidence>
<organism evidence="8 9">
    <name type="scientific">Hydrogenibacillus schlegelii</name>
    <name type="common">Bacillus schlegelii</name>
    <dbReference type="NCBI Taxonomy" id="1484"/>
    <lineage>
        <taxon>Bacteria</taxon>
        <taxon>Bacillati</taxon>
        <taxon>Bacillota</taxon>
        <taxon>Bacilli</taxon>
        <taxon>Bacillales</taxon>
        <taxon>Bacillales Family X. Incertae Sedis</taxon>
        <taxon>Hydrogenibacillus</taxon>
    </lineage>
</organism>
<evidence type="ECO:0000313" key="8">
    <source>
        <dbReference type="EMBL" id="OAR05403.1"/>
    </source>
</evidence>